<dbReference type="EMBL" id="CAKLPY010000001">
    <property type="protein sequence ID" value="CAH0994045.1"/>
    <property type="molecule type" value="Genomic_DNA"/>
</dbReference>
<comment type="similarity">
    <text evidence="1 3 4">Belongs to the GrpE family.</text>
</comment>
<keyword evidence="3" id="KW-0963">Cytoplasm</keyword>
<comment type="subcellular location">
    <subcellularLocation>
        <location evidence="3">Cytoplasm</location>
    </subcellularLocation>
</comment>
<evidence type="ECO:0000313" key="6">
    <source>
        <dbReference type="EMBL" id="CAH0994045.1"/>
    </source>
</evidence>
<accession>A0ABM9AKJ1</accession>
<evidence type="ECO:0000313" key="7">
    <source>
        <dbReference type="Proteomes" id="UP000837932"/>
    </source>
</evidence>
<evidence type="ECO:0000256" key="5">
    <source>
        <dbReference type="SAM" id="MobiDB-lite"/>
    </source>
</evidence>
<proteinExistence type="inferred from homology"/>
<dbReference type="PRINTS" id="PR00773">
    <property type="entry name" value="GRPEPROTEIN"/>
</dbReference>
<dbReference type="InterPro" id="IPR009012">
    <property type="entry name" value="GrpE_head"/>
</dbReference>
<evidence type="ECO:0000256" key="1">
    <source>
        <dbReference type="ARBA" id="ARBA00009054"/>
    </source>
</evidence>
<keyword evidence="2 3" id="KW-0143">Chaperone</keyword>
<dbReference type="InterPro" id="IPR000740">
    <property type="entry name" value="GrpE"/>
</dbReference>
<comment type="caution">
    <text evidence="6">The sequence shown here is derived from an EMBL/GenBank/DDBJ whole genome shotgun (WGS) entry which is preliminary data.</text>
</comment>
<feature type="region of interest" description="Disordered" evidence="5">
    <location>
        <begin position="1"/>
        <end position="44"/>
    </location>
</feature>
<protein>
    <recommendedName>
        <fullName evidence="3">Protein GrpE</fullName>
    </recommendedName>
    <alternativeName>
        <fullName evidence="3">HSP-70 cofactor</fullName>
    </alternativeName>
</protein>
<feature type="compositionally biased region" description="Acidic residues" evidence="5">
    <location>
        <begin position="30"/>
        <end position="44"/>
    </location>
</feature>
<gene>
    <name evidence="3 6" type="primary">grpE</name>
    <name evidence="6" type="ORF">EMA8858_00152</name>
</gene>
<dbReference type="PANTHER" id="PTHR21237:SF23">
    <property type="entry name" value="GRPE PROTEIN HOMOLOG, MITOCHONDRIAL"/>
    <property type="match status" value="1"/>
</dbReference>
<dbReference type="SUPFAM" id="SSF51064">
    <property type="entry name" value="Head domain of nucleotide exchange factor GrpE"/>
    <property type="match status" value="1"/>
</dbReference>
<dbReference type="InterPro" id="IPR013805">
    <property type="entry name" value="GrpE_CC"/>
</dbReference>
<keyword evidence="3" id="KW-0346">Stress response</keyword>
<dbReference type="Pfam" id="PF01025">
    <property type="entry name" value="GrpE"/>
    <property type="match status" value="1"/>
</dbReference>
<comment type="subunit">
    <text evidence="3">Homodimer.</text>
</comment>
<name>A0ABM9AKJ1_9BACT</name>
<feature type="compositionally biased region" description="Polar residues" evidence="5">
    <location>
        <begin position="16"/>
        <end position="29"/>
    </location>
</feature>
<dbReference type="CDD" id="cd00446">
    <property type="entry name" value="GrpE"/>
    <property type="match status" value="1"/>
</dbReference>
<dbReference type="Gene3D" id="3.90.20.20">
    <property type="match status" value="1"/>
</dbReference>
<reference evidence="6" key="1">
    <citation type="submission" date="2021-12" db="EMBL/GenBank/DDBJ databases">
        <authorList>
            <person name="Rodrigo-Torres L."/>
            <person name="Arahal R. D."/>
            <person name="Lucena T."/>
        </authorList>
    </citation>
    <scope>NUCLEOTIDE SEQUENCE</scope>
    <source>
        <strain evidence="6">CECT 8858</strain>
    </source>
</reference>
<organism evidence="6 7">
    <name type="scientific">Emticicia aquatica</name>
    <dbReference type="NCBI Taxonomy" id="1681835"/>
    <lineage>
        <taxon>Bacteria</taxon>
        <taxon>Pseudomonadati</taxon>
        <taxon>Bacteroidota</taxon>
        <taxon>Cytophagia</taxon>
        <taxon>Cytophagales</taxon>
        <taxon>Leadbetterellaceae</taxon>
        <taxon>Emticicia</taxon>
    </lineage>
</organism>
<dbReference type="Proteomes" id="UP000837932">
    <property type="component" value="Unassembled WGS sequence"/>
</dbReference>
<dbReference type="HAMAP" id="MF_01151">
    <property type="entry name" value="GrpE"/>
    <property type="match status" value="1"/>
</dbReference>
<evidence type="ECO:0000256" key="4">
    <source>
        <dbReference type="RuleBase" id="RU004478"/>
    </source>
</evidence>
<dbReference type="PANTHER" id="PTHR21237">
    <property type="entry name" value="GRPE PROTEIN"/>
    <property type="match status" value="1"/>
</dbReference>
<evidence type="ECO:0000256" key="3">
    <source>
        <dbReference type="HAMAP-Rule" id="MF_01151"/>
    </source>
</evidence>
<dbReference type="Gene3D" id="2.30.22.10">
    <property type="entry name" value="Head domain of nucleotide exchange factor GrpE"/>
    <property type="match status" value="1"/>
</dbReference>
<comment type="function">
    <text evidence="3">Participates actively in the response to hyperosmotic and heat shock by preventing the aggregation of stress-denatured proteins, in association with DnaK and GrpE. It is the nucleotide exchange factor for DnaK and may function as a thermosensor. Unfolded proteins bind initially to DnaJ; upon interaction with the DnaJ-bound protein, DnaK hydrolyzes its bound ATP, resulting in the formation of a stable complex. GrpE releases ADP from DnaK; ATP binding to DnaK triggers the release of the substrate protein, thus completing the reaction cycle. Several rounds of ATP-dependent interactions between DnaJ, DnaK and GrpE are required for fully efficient folding.</text>
</comment>
<keyword evidence="7" id="KW-1185">Reference proteome</keyword>
<dbReference type="SUPFAM" id="SSF58014">
    <property type="entry name" value="Coiled-coil domain of nucleotide exchange factor GrpE"/>
    <property type="match status" value="1"/>
</dbReference>
<dbReference type="RefSeq" id="WP_238803807.1">
    <property type="nucleotide sequence ID" value="NZ_CAKLPY010000001.1"/>
</dbReference>
<evidence type="ECO:0000256" key="2">
    <source>
        <dbReference type="ARBA" id="ARBA00023186"/>
    </source>
</evidence>
<sequence length="193" mass="21813">MAENKEEQEQVNNQQATDTNDDSATNNEQLEGENGDTDAETEIEVDPISALENQLAEAKDKYLRLYADFENFRRRTSKEKIEMIQNASESLIKELIPVIDDFERANKSFETVTEIEPLKEGIALIFSKLQKTLASKGVKAIDSKGQDFDVELHECITQFAAGEDQKGKVIDEVEKGYYLNDKVIRYAKVVVGN</sequence>